<proteinExistence type="inferred from homology"/>
<organism evidence="6 7">
    <name type="scientific">Lithospermum erythrorhizon</name>
    <name type="common">Purple gromwell</name>
    <name type="synonym">Lithospermum officinale var. erythrorhizon</name>
    <dbReference type="NCBI Taxonomy" id="34254"/>
    <lineage>
        <taxon>Eukaryota</taxon>
        <taxon>Viridiplantae</taxon>
        <taxon>Streptophyta</taxon>
        <taxon>Embryophyta</taxon>
        <taxon>Tracheophyta</taxon>
        <taxon>Spermatophyta</taxon>
        <taxon>Magnoliopsida</taxon>
        <taxon>eudicotyledons</taxon>
        <taxon>Gunneridae</taxon>
        <taxon>Pentapetalae</taxon>
        <taxon>asterids</taxon>
        <taxon>lamiids</taxon>
        <taxon>Boraginales</taxon>
        <taxon>Boraginaceae</taxon>
        <taxon>Boraginoideae</taxon>
        <taxon>Lithospermeae</taxon>
        <taxon>Lithospermum</taxon>
    </lineage>
</organism>
<feature type="zinc finger region" description="FLZ-type" evidence="4">
    <location>
        <begin position="164"/>
        <end position="207"/>
    </location>
</feature>
<comment type="caution">
    <text evidence="6">The sequence shown here is derived from an EMBL/GenBank/DDBJ whole genome shotgun (WGS) entry which is preliminary data.</text>
</comment>
<evidence type="ECO:0000256" key="4">
    <source>
        <dbReference type="PROSITE-ProRule" id="PRU01131"/>
    </source>
</evidence>
<evidence type="ECO:0000313" key="7">
    <source>
        <dbReference type="Proteomes" id="UP001454036"/>
    </source>
</evidence>
<comment type="similarity">
    <text evidence="1">Belongs to the FLZ family.</text>
</comment>
<evidence type="ECO:0000259" key="5">
    <source>
        <dbReference type="PROSITE" id="PS51795"/>
    </source>
</evidence>
<dbReference type="EMBL" id="BAABME010028031">
    <property type="protein sequence ID" value="GAA0176468.1"/>
    <property type="molecule type" value="Genomic_DNA"/>
</dbReference>
<dbReference type="PROSITE" id="PS51795">
    <property type="entry name" value="ZF_FLZ"/>
    <property type="match status" value="1"/>
</dbReference>
<evidence type="ECO:0000256" key="2">
    <source>
        <dbReference type="ARBA" id="ARBA00022723"/>
    </source>
</evidence>
<dbReference type="InterPro" id="IPR044604">
    <property type="entry name" value="FLZ12/13/14"/>
</dbReference>
<dbReference type="AlphaFoldDB" id="A0AAV3RKB5"/>
<gene>
    <name evidence="6" type="ORF">LIER_42083</name>
</gene>
<keyword evidence="3" id="KW-0862">Zinc</keyword>
<dbReference type="PANTHER" id="PTHR47208:SF1">
    <property type="entry name" value="OS02G0174800 PROTEIN"/>
    <property type="match status" value="1"/>
</dbReference>
<feature type="domain" description="FLZ-type" evidence="5">
    <location>
        <begin position="164"/>
        <end position="207"/>
    </location>
</feature>
<accession>A0AAV3RKB5</accession>
<dbReference type="Proteomes" id="UP001454036">
    <property type="component" value="Unassembled WGS sequence"/>
</dbReference>
<evidence type="ECO:0000256" key="3">
    <source>
        <dbReference type="ARBA" id="ARBA00022771"/>
    </source>
</evidence>
<keyword evidence="7" id="KW-1185">Reference proteome</keyword>
<evidence type="ECO:0000313" key="6">
    <source>
        <dbReference type="EMBL" id="GAA0176468.1"/>
    </source>
</evidence>
<keyword evidence="3" id="KW-0863">Zinc-finger</keyword>
<dbReference type="InterPro" id="IPR007650">
    <property type="entry name" value="Zf-FLZ_dom"/>
</dbReference>
<protein>
    <recommendedName>
        <fullName evidence="5">FLZ-type domain-containing protein</fullName>
    </recommendedName>
</protein>
<dbReference type="GO" id="GO:0008270">
    <property type="term" value="F:zinc ion binding"/>
    <property type="evidence" value="ECO:0007669"/>
    <property type="project" value="UniProtKB-KW"/>
</dbReference>
<name>A0AAV3RKB5_LITER</name>
<keyword evidence="2" id="KW-0479">Metal-binding</keyword>
<evidence type="ECO:0000256" key="1">
    <source>
        <dbReference type="ARBA" id="ARBA00009374"/>
    </source>
</evidence>
<dbReference type="Pfam" id="PF04570">
    <property type="entry name" value="zf-FLZ"/>
    <property type="match status" value="1"/>
</dbReference>
<dbReference type="PANTHER" id="PTHR47208">
    <property type="entry name" value="OS02G0174800 PROTEIN"/>
    <property type="match status" value="1"/>
</dbReference>
<sequence>MSEIKNKNKNKRRLSFTLSFFGNSNSFQNLSKRKSPKVFEVPNEGKVGLGIVAAMHDNGGCHHDPVFAKKKASVIAISPSTWNLVKKKPSFEEMERCEEYTCVISHVGKNVVKKKEYFDGDFLGATEGSSEKLFGTSFGNNGDWLRSDLVDNYNFNGGQSGQIDFLSSCFLCKKKLHALDIFMYRGETAFCSAECRYKQISDDEHETCGSRVMNPTDSFQCFSGVAAT</sequence>
<reference evidence="6 7" key="1">
    <citation type="submission" date="2024-01" db="EMBL/GenBank/DDBJ databases">
        <title>The complete chloroplast genome sequence of Lithospermum erythrorhizon: insights into the phylogenetic relationship among Boraginaceae species and the maternal lineages of purple gromwells.</title>
        <authorList>
            <person name="Okada T."/>
            <person name="Watanabe K."/>
        </authorList>
    </citation>
    <scope>NUCLEOTIDE SEQUENCE [LARGE SCALE GENOMIC DNA]</scope>
</reference>